<dbReference type="InterPro" id="IPR030395">
    <property type="entry name" value="GP_PDE_dom"/>
</dbReference>
<dbReference type="InterPro" id="IPR017946">
    <property type="entry name" value="PLC-like_Pdiesterase_TIM-brl"/>
</dbReference>
<protein>
    <submittedName>
        <fullName evidence="3">Glycerophosphodiester phosphodiesterase</fullName>
    </submittedName>
</protein>
<dbReference type="PROSITE" id="PS51704">
    <property type="entry name" value="GP_PDE"/>
    <property type="match status" value="1"/>
</dbReference>
<evidence type="ECO:0000259" key="2">
    <source>
        <dbReference type="PROSITE" id="PS51704"/>
    </source>
</evidence>
<dbReference type="GO" id="GO:0008081">
    <property type="term" value="F:phosphoric diester hydrolase activity"/>
    <property type="evidence" value="ECO:0007669"/>
    <property type="project" value="InterPro"/>
</dbReference>
<sequence length="250" mass="28310">MKILIHILILIMSISTFSQTKVIAHRGAFQNNNLPENSIAALEEAARIGCFASEFDVHITKDGEIIVNHDADINGQIISETNFKDLRKHQLSNGEKVPALEEYLNAGKKFPEMRLVLEVKKAKQTEKTLEAARKSVELVQKFNLQNQVDYICFDFEAGKLIAKLSPNANVAYLEGDKTPAEVKATGYNGLDYHFSVYKKYPKWISEAHDLGMTINAWTVNEKADMQWLIDQKADFITTNEPEILIEILQK</sequence>
<feature type="chain" id="PRO_5032778211" evidence="1">
    <location>
        <begin position="21"/>
        <end position="250"/>
    </location>
</feature>
<feature type="signal peptide" evidence="1">
    <location>
        <begin position="1"/>
        <end position="20"/>
    </location>
</feature>
<accession>A0A838ZRN0</accession>
<dbReference type="PANTHER" id="PTHR46211:SF1">
    <property type="entry name" value="GLYCEROPHOSPHODIESTER PHOSPHODIESTERASE, CYTOPLASMIC"/>
    <property type="match status" value="1"/>
</dbReference>
<dbReference type="SUPFAM" id="SSF51695">
    <property type="entry name" value="PLC-like phosphodiesterases"/>
    <property type="match status" value="1"/>
</dbReference>
<keyword evidence="1" id="KW-0732">Signal</keyword>
<dbReference type="EMBL" id="JACDZE010000001">
    <property type="protein sequence ID" value="MBA5629113.1"/>
    <property type="molecule type" value="Genomic_DNA"/>
</dbReference>
<dbReference type="GO" id="GO:0006629">
    <property type="term" value="P:lipid metabolic process"/>
    <property type="evidence" value="ECO:0007669"/>
    <property type="project" value="InterPro"/>
</dbReference>
<dbReference type="Proteomes" id="UP000552241">
    <property type="component" value="Unassembled WGS sequence"/>
</dbReference>
<organism evidence="3 4">
    <name type="scientific">Moheibacter lacus</name>
    <dbReference type="NCBI Taxonomy" id="2745851"/>
    <lineage>
        <taxon>Bacteria</taxon>
        <taxon>Pseudomonadati</taxon>
        <taxon>Bacteroidota</taxon>
        <taxon>Flavobacteriia</taxon>
        <taxon>Flavobacteriales</taxon>
        <taxon>Weeksellaceae</taxon>
        <taxon>Moheibacter</taxon>
    </lineage>
</organism>
<gene>
    <name evidence="3" type="ORF">HU137_04935</name>
</gene>
<comment type="caution">
    <text evidence="3">The sequence shown here is derived from an EMBL/GenBank/DDBJ whole genome shotgun (WGS) entry which is preliminary data.</text>
</comment>
<dbReference type="AlphaFoldDB" id="A0A838ZRN0"/>
<evidence type="ECO:0000313" key="4">
    <source>
        <dbReference type="Proteomes" id="UP000552241"/>
    </source>
</evidence>
<dbReference type="PANTHER" id="PTHR46211">
    <property type="entry name" value="GLYCEROPHOSPHORYL DIESTER PHOSPHODIESTERASE"/>
    <property type="match status" value="1"/>
</dbReference>
<evidence type="ECO:0000256" key="1">
    <source>
        <dbReference type="SAM" id="SignalP"/>
    </source>
</evidence>
<keyword evidence="4" id="KW-1185">Reference proteome</keyword>
<dbReference type="Pfam" id="PF03009">
    <property type="entry name" value="GDPD"/>
    <property type="match status" value="1"/>
</dbReference>
<name>A0A838ZRN0_9FLAO</name>
<dbReference type="Gene3D" id="3.20.20.190">
    <property type="entry name" value="Phosphatidylinositol (PI) phosphodiesterase"/>
    <property type="match status" value="1"/>
</dbReference>
<evidence type="ECO:0000313" key="3">
    <source>
        <dbReference type="EMBL" id="MBA5629113.1"/>
    </source>
</evidence>
<feature type="domain" description="GP-PDE" evidence="2">
    <location>
        <begin position="20"/>
        <end position="248"/>
    </location>
</feature>
<proteinExistence type="predicted"/>
<dbReference type="RefSeq" id="WP_182042678.1">
    <property type="nucleotide sequence ID" value="NZ_JACDZE010000001.1"/>
</dbReference>
<reference evidence="3 4" key="1">
    <citation type="submission" date="2020-07" db="EMBL/GenBank/DDBJ databases">
        <title>Moheibacter lacus sp. nov., a member of the family Flavobacteriaceae isolated from freshwater lake sediment.</title>
        <authorList>
            <person name="Liu Y."/>
        </authorList>
    </citation>
    <scope>NUCLEOTIDE SEQUENCE [LARGE SCALE GENOMIC DNA]</scope>
    <source>
        <strain evidence="3 4">BDHS18</strain>
    </source>
</reference>